<evidence type="ECO:0000256" key="2">
    <source>
        <dbReference type="SAM" id="MobiDB-lite"/>
    </source>
</evidence>
<keyword evidence="1" id="KW-0175">Coiled coil</keyword>
<dbReference type="InterPro" id="IPR004291">
    <property type="entry name" value="Transposase_IS66_central"/>
</dbReference>
<feature type="region of interest" description="Disordered" evidence="2">
    <location>
        <begin position="165"/>
        <end position="194"/>
    </location>
</feature>
<sequence>MQLHLENPIFPKADIRILMTFVAGKNDELGLKADSHLSQISAILPLVRKADIMTFVAGKNDELGLKADSHLSQISAILPLVRKADIMCKKFTPDELNKMDHKTKDDVIYQMQDRLDRLEHNYENLVEQIRLANQQRFGRHTEKLDDIAGQLSFFNEAEANYDGTAKEPTVEEVIDSSRKVPRKPKKKGQREEDLKDFPQEVILHDIPEQELNEAFGEENWKSMPDEIFWQLRFEPAKWTAEKHIIKVYVGTDGAHQDEFLRGDHPETMFRGSIATPSLEAAIINAKYVNSNPLDRISRDFQANGLNLSKQTMSNWTVWTAERYLLPVCDLMRKRQLEAHVNQSDETPVDVIHDGRPAGSKSYMWVHITGELSPVPPIIVYEYQKTRHSDHPKAYYKDFDGVLVTDGLEQYHKLERDLAGVKNANCMAHARRHFANAIKAIGKSNPEAVEASVAYKALVRIGAIYDLEGALKELTPEERLNERQASIKPLVEEFFAWLRKIQADRSVLPKSETAKGINYCLNQEAYLKVFLSDGEVPIDNLASERALRTFTIGRKNWMTINTVRGADASANHYSVTETARANGLNVYYYMKHLLTELTQVVRADGSIDEKELEPLMPWSKDLPAECYKRRK</sequence>
<dbReference type="AlphaFoldDB" id="M1LCP8"/>
<evidence type="ECO:0000256" key="1">
    <source>
        <dbReference type="SAM" id="Coils"/>
    </source>
</evidence>
<organism evidence="5">
    <name type="scientific">Enterocloster clostridioformis</name>
    <dbReference type="NCBI Taxonomy" id="1531"/>
    <lineage>
        <taxon>Bacteria</taxon>
        <taxon>Bacillati</taxon>
        <taxon>Bacillota</taxon>
        <taxon>Clostridia</taxon>
        <taxon>Lachnospirales</taxon>
        <taxon>Lachnospiraceae</taxon>
        <taxon>Enterocloster</taxon>
    </lineage>
</organism>
<proteinExistence type="predicted"/>
<reference evidence="5" key="1">
    <citation type="submission" date="2012-11" db="EMBL/GenBank/DDBJ databases">
        <authorList>
            <person name="Marvaud J.-C."/>
        </authorList>
    </citation>
    <scope>NUCLEOTIDE SEQUENCE</scope>
    <source>
        <strain evidence="5">CIP 110263</strain>
    </source>
</reference>
<feature type="domain" description="Transposase IS66 central" evidence="3">
    <location>
        <begin position="272"/>
        <end position="566"/>
    </location>
</feature>
<dbReference type="NCBIfam" id="NF033517">
    <property type="entry name" value="transpos_IS66"/>
    <property type="match status" value="1"/>
</dbReference>
<evidence type="ECO:0000313" key="5">
    <source>
        <dbReference type="EMBL" id="AGF50205.1"/>
    </source>
</evidence>
<dbReference type="InterPro" id="IPR052344">
    <property type="entry name" value="Transposase-related"/>
</dbReference>
<dbReference type="PANTHER" id="PTHR33678:SF1">
    <property type="entry name" value="BLL1576 PROTEIN"/>
    <property type="match status" value="1"/>
</dbReference>
<accession>M1LCP8</accession>
<dbReference type="Pfam" id="PF03050">
    <property type="entry name" value="DDE_Tnp_IS66"/>
    <property type="match status" value="1"/>
</dbReference>
<name>M1LCP8_9FIRM</name>
<evidence type="ECO:0000259" key="3">
    <source>
        <dbReference type="Pfam" id="PF03050"/>
    </source>
</evidence>
<dbReference type="InterPro" id="IPR024463">
    <property type="entry name" value="Transposase_TnpC_homeodom"/>
</dbReference>
<feature type="coiled-coil region" evidence="1">
    <location>
        <begin position="108"/>
        <end position="135"/>
    </location>
</feature>
<feature type="compositionally biased region" description="Basic residues" evidence="2">
    <location>
        <begin position="179"/>
        <end position="188"/>
    </location>
</feature>
<dbReference type="EMBL" id="KC188672">
    <property type="protein sequence ID" value="AGF50205.1"/>
    <property type="molecule type" value="Genomic_DNA"/>
</dbReference>
<dbReference type="PANTHER" id="PTHR33678">
    <property type="entry name" value="BLL1576 PROTEIN"/>
    <property type="match status" value="1"/>
</dbReference>
<dbReference type="Pfam" id="PF13007">
    <property type="entry name" value="LZ_Tnp_IS66"/>
    <property type="match status" value="1"/>
</dbReference>
<evidence type="ECO:0000259" key="4">
    <source>
        <dbReference type="Pfam" id="PF13007"/>
    </source>
</evidence>
<protein>
    <submittedName>
        <fullName evidence="5">Transposase IS66</fullName>
    </submittedName>
</protein>
<feature type="domain" description="Transposase TnpC homeodomain" evidence="4">
    <location>
        <begin position="125"/>
        <end position="202"/>
    </location>
</feature>